<reference evidence="1 2" key="1">
    <citation type="submission" date="2011-06" db="EMBL/GenBank/DDBJ databases">
        <title>Genomic sequence of Methylobacter tundripaludum SV96.</title>
        <authorList>
            <consortium name="US DOE Joint Genome Institute"/>
            <person name="Lucas S."/>
            <person name="Han J."/>
            <person name="Lapidus A."/>
            <person name="Cheng J.-F."/>
            <person name="Goodwin L."/>
            <person name="Pitluck S."/>
            <person name="Held B."/>
            <person name="Detter J.C."/>
            <person name="Han C."/>
            <person name="Tapia R."/>
            <person name="Land M."/>
            <person name="Hauser L."/>
            <person name="Kyrpides N."/>
            <person name="Ivanova N."/>
            <person name="Ovchinnikova G."/>
            <person name="Pagani I."/>
            <person name="Klotz M.G."/>
            <person name="Dispirito A.A."/>
            <person name="Murrell J.C."/>
            <person name="Dunfield P."/>
            <person name="Kalyuzhnaya M.G."/>
            <person name="Svenning M."/>
            <person name="Trotsenko Y.A."/>
            <person name="Stein L.Y."/>
            <person name="Woyke T."/>
        </authorList>
    </citation>
    <scope>NUCLEOTIDE SEQUENCE [LARGE SCALE GENOMIC DNA]</scope>
    <source>
        <strain evidence="2">ATCC BAA-1195 / DSM 17260 / SV96</strain>
    </source>
</reference>
<evidence type="ECO:0000313" key="2">
    <source>
        <dbReference type="Proteomes" id="UP000004664"/>
    </source>
</evidence>
<evidence type="ECO:0000313" key="1">
    <source>
        <dbReference type="EMBL" id="EGW23240.1"/>
    </source>
</evidence>
<dbReference type="AlphaFoldDB" id="G3IQP0"/>
<name>G3IQP0_METTV</name>
<sequence length="87" mass="8980">MVTSVIVNIVGGTDAQNTTAVTIGNVRWGLNGTANFGTAQNVADGNSLLTVYKTTQPAQIAITVDARGYPTTLNITVNADTINVQTA</sequence>
<dbReference type="Proteomes" id="UP000004664">
    <property type="component" value="Unassembled WGS sequence"/>
</dbReference>
<dbReference type="HOGENOM" id="CLU_2635500_0_0_6"/>
<keyword evidence="2" id="KW-1185">Reference proteome</keyword>
<gene>
    <name evidence="1" type="ORF">Mettu_2088</name>
</gene>
<proteinExistence type="predicted"/>
<dbReference type="EMBL" id="JH109152">
    <property type="protein sequence ID" value="EGW23240.1"/>
    <property type="molecule type" value="Genomic_DNA"/>
</dbReference>
<accession>G3IQP0</accession>
<dbReference type="OrthoDB" id="7067533at2"/>
<organism evidence="1 2">
    <name type="scientific">Methylobacter tundripaludum (strain ATCC BAA-1195 / DSM 17260 / SV96)</name>
    <dbReference type="NCBI Taxonomy" id="697282"/>
    <lineage>
        <taxon>Bacteria</taxon>
        <taxon>Pseudomonadati</taxon>
        <taxon>Pseudomonadota</taxon>
        <taxon>Gammaproteobacteria</taxon>
        <taxon>Methylococcales</taxon>
        <taxon>Methylococcaceae</taxon>
        <taxon>Methylobacter</taxon>
    </lineage>
</organism>
<protein>
    <submittedName>
        <fullName evidence="1">Uncharacterized protein</fullName>
    </submittedName>
</protein>